<evidence type="ECO:0000256" key="2">
    <source>
        <dbReference type="ARBA" id="ARBA00003690"/>
    </source>
</evidence>
<sequence>MYTSTMLLLSIVVLALIYIYFKFRHWIYIVKKVNEFPGRRGFPIIGNMMDFLGSSDEVFLEIRKLISEFATCGTCSGWLFLYPAIGVFGPEDMERFLGSVANNTKAMFYDGLIPWLGEGLLISSGKKWQKRRKMLTPTLHFNILQKFLKVFTKESKNFVKNLKQNSYEEIDVIPVVSVYTLNSICETALGISLNDNKDGENYRRSVHGFGNIMFTRISRTWLFIEFIYRFTRTYVEQNKVTRVLHNFSRNIIEKRKNDTGDIFKGYSNSYGKKRLALLDQLILAQKNGEDIDDEGIREEVDTFMFEDKLYEEIHSVFGDDDREPTNTDLLELKYIDRCIKESLRLYPSVPIVARKVGEDFKTQSGLVIPKGCMAVGCIYDMHRRADLYPEPEKFDPDRFLLENVVKRHPYAYIPFSAGPRNCIGQKFAMMEMKCFLIEIMRNYILEPIDTPETILCIFDIVLRTKNPIRVAFRRRK</sequence>
<keyword evidence="10 15" id="KW-0560">Oxidoreductase</keyword>
<keyword evidence="9" id="KW-0492">Microsome</keyword>
<evidence type="ECO:0000256" key="15">
    <source>
        <dbReference type="RuleBase" id="RU000461"/>
    </source>
</evidence>
<evidence type="ECO:0000256" key="6">
    <source>
        <dbReference type="ARBA" id="ARBA00022617"/>
    </source>
</evidence>
<keyword evidence="7 14" id="KW-0479">Metal-binding</keyword>
<evidence type="ECO:0000313" key="17">
    <source>
        <dbReference type="EMBL" id="KAL3278889.1"/>
    </source>
</evidence>
<evidence type="ECO:0000256" key="16">
    <source>
        <dbReference type="SAM" id="Phobius"/>
    </source>
</evidence>
<protein>
    <recommendedName>
        <fullName evidence="19">Cytochrome P450</fullName>
    </recommendedName>
</protein>
<feature type="transmembrane region" description="Helical" evidence="16">
    <location>
        <begin position="6"/>
        <end position="23"/>
    </location>
</feature>
<evidence type="ECO:0000256" key="9">
    <source>
        <dbReference type="ARBA" id="ARBA00022848"/>
    </source>
</evidence>
<evidence type="ECO:0000256" key="1">
    <source>
        <dbReference type="ARBA" id="ARBA00001971"/>
    </source>
</evidence>
<organism evidence="17 18">
    <name type="scientific">Cryptolaemus montrouzieri</name>
    <dbReference type="NCBI Taxonomy" id="559131"/>
    <lineage>
        <taxon>Eukaryota</taxon>
        <taxon>Metazoa</taxon>
        <taxon>Ecdysozoa</taxon>
        <taxon>Arthropoda</taxon>
        <taxon>Hexapoda</taxon>
        <taxon>Insecta</taxon>
        <taxon>Pterygota</taxon>
        <taxon>Neoptera</taxon>
        <taxon>Endopterygota</taxon>
        <taxon>Coleoptera</taxon>
        <taxon>Polyphaga</taxon>
        <taxon>Cucujiformia</taxon>
        <taxon>Coccinelloidea</taxon>
        <taxon>Coccinellidae</taxon>
        <taxon>Scymninae</taxon>
        <taxon>Scymnini</taxon>
        <taxon>Cryptolaemus</taxon>
    </lineage>
</organism>
<keyword evidence="6 14" id="KW-0349">Heme</keyword>
<keyword evidence="16" id="KW-1133">Transmembrane helix</keyword>
<dbReference type="PANTHER" id="PTHR24291">
    <property type="entry name" value="CYTOCHROME P450 FAMILY 4"/>
    <property type="match status" value="1"/>
</dbReference>
<comment type="subcellular location">
    <subcellularLocation>
        <location evidence="4">Endoplasmic reticulum membrane</location>
        <topology evidence="4">Peripheral membrane protein</topology>
    </subcellularLocation>
    <subcellularLocation>
        <location evidence="3">Microsome membrane</location>
        <topology evidence="3">Peripheral membrane protein</topology>
    </subcellularLocation>
</comment>
<evidence type="ECO:0000256" key="3">
    <source>
        <dbReference type="ARBA" id="ARBA00004174"/>
    </source>
</evidence>
<evidence type="ECO:0000256" key="12">
    <source>
        <dbReference type="ARBA" id="ARBA00023033"/>
    </source>
</evidence>
<feature type="binding site" description="axial binding residue" evidence="14">
    <location>
        <position position="422"/>
    </location>
    <ligand>
        <name>heme</name>
        <dbReference type="ChEBI" id="CHEBI:30413"/>
    </ligand>
    <ligandPart>
        <name>Fe</name>
        <dbReference type="ChEBI" id="CHEBI:18248"/>
    </ligandPart>
</feature>
<dbReference type="PRINTS" id="PR00385">
    <property type="entry name" value="P450"/>
</dbReference>
<evidence type="ECO:0000256" key="5">
    <source>
        <dbReference type="ARBA" id="ARBA00010617"/>
    </source>
</evidence>
<dbReference type="Pfam" id="PF00067">
    <property type="entry name" value="p450"/>
    <property type="match status" value="1"/>
</dbReference>
<comment type="similarity">
    <text evidence="5 15">Belongs to the cytochrome P450 family.</text>
</comment>
<comment type="cofactor">
    <cofactor evidence="1 14">
        <name>heme</name>
        <dbReference type="ChEBI" id="CHEBI:30413"/>
    </cofactor>
</comment>
<comment type="function">
    <text evidence="2">May be involved in the metabolism of insect hormones and in the breakdown of synthetic insecticides.</text>
</comment>
<evidence type="ECO:0000256" key="11">
    <source>
        <dbReference type="ARBA" id="ARBA00023004"/>
    </source>
</evidence>
<name>A0ABD2NJU9_9CUCU</name>
<evidence type="ECO:0000256" key="4">
    <source>
        <dbReference type="ARBA" id="ARBA00004406"/>
    </source>
</evidence>
<dbReference type="GO" id="GO:0004497">
    <property type="term" value="F:monooxygenase activity"/>
    <property type="evidence" value="ECO:0007669"/>
    <property type="project" value="UniProtKB-KW"/>
</dbReference>
<dbReference type="AlphaFoldDB" id="A0ABD2NJU9"/>
<dbReference type="InterPro" id="IPR017972">
    <property type="entry name" value="Cyt_P450_CS"/>
</dbReference>
<dbReference type="PROSITE" id="PS00086">
    <property type="entry name" value="CYTOCHROME_P450"/>
    <property type="match status" value="1"/>
</dbReference>
<evidence type="ECO:0000313" key="18">
    <source>
        <dbReference type="Proteomes" id="UP001516400"/>
    </source>
</evidence>
<gene>
    <name evidence="17" type="ORF">HHI36_016409</name>
</gene>
<evidence type="ECO:0000256" key="13">
    <source>
        <dbReference type="ARBA" id="ARBA00023136"/>
    </source>
</evidence>
<keyword evidence="13 16" id="KW-0472">Membrane</keyword>
<dbReference type="InterPro" id="IPR050196">
    <property type="entry name" value="Cytochrome_P450_Monoox"/>
</dbReference>
<comment type="caution">
    <text evidence="17">The sequence shown here is derived from an EMBL/GenBank/DDBJ whole genome shotgun (WGS) entry which is preliminary data.</text>
</comment>
<accession>A0ABD2NJU9</accession>
<dbReference type="InterPro" id="IPR036396">
    <property type="entry name" value="Cyt_P450_sf"/>
</dbReference>
<keyword evidence="8" id="KW-0256">Endoplasmic reticulum</keyword>
<evidence type="ECO:0000256" key="8">
    <source>
        <dbReference type="ARBA" id="ARBA00022824"/>
    </source>
</evidence>
<dbReference type="InterPro" id="IPR002401">
    <property type="entry name" value="Cyt_P450_E_grp-I"/>
</dbReference>
<dbReference type="GO" id="GO:0046872">
    <property type="term" value="F:metal ion binding"/>
    <property type="evidence" value="ECO:0007669"/>
    <property type="project" value="UniProtKB-KW"/>
</dbReference>
<keyword evidence="12 15" id="KW-0503">Monooxygenase</keyword>
<evidence type="ECO:0000256" key="14">
    <source>
        <dbReference type="PIRSR" id="PIRSR602401-1"/>
    </source>
</evidence>
<dbReference type="InterPro" id="IPR001128">
    <property type="entry name" value="Cyt_P450"/>
</dbReference>
<dbReference type="GO" id="GO:0005789">
    <property type="term" value="C:endoplasmic reticulum membrane"/>
    <property type="evidence" value="ECO:0007669"/>
    <property type="project" value="UniProtKB-SubCell"/>
</dbReference>
<dbReference type="PRINTS" id="PR00463">
    <property type="entry name" value="EP450I"/>
</dbReference>
<dbReference type="SUPFAM" id="SSF48264">
    <property type="entry name" value="Cytochrome P450"/>
    <property type="match status" value="1"/>
</dbReference>
<reference evidence="17 18" key="1">
    <citation type="journal article" date="2021" name="BMC Biol.">
        <title>Horizontally acquired antibacterial genes associated with adaptive radiation of ladybird beetles.</title>
        <authorList>
            <person name="Li H.S."/>
            <person name="Tang X.F."/>
            <person name="Huang Y.H."/>
            <person name="Xu Z.Y."/>
            <person name="Chen M.L."/>
            <person name="Du X.Y."/>
            <person name="Qiu B.Y."/>
            <person name="Chen P.T."/>
            <person name="Zhang W."/>
            <person name="Slipinski A."/>
            <person name="Escalona H.E."/>
            <person name="Waterhouse R.M."/>
            <person name="Zwick A."/>
            <person name="Pang H."/>
        </authorList>
    </citation>
    <scope>NUCLEOTIDE SEQUENCE [LARGE SCALE GENOMIC DNA]</scope>
    <source>
        <strain evidence="17">SYSU2018</strain>
    </source>
</reference>
<keyword evidence="11 14" id="KW-0408">Iron</keyword>
<dbReference type="PANTHER" id="PTHR24291:SF189">
    <property type="entry name" value="CYTOCHROME P450 4C3-RELATED"/>
    <property type="match status" value="1"/>
</dbReference>
<keyword evidence="16" id="KW-0812">Transmembrane</keyword>
<evidence type="ECO:0000256" key="7">
    <source>
        <dbReference type="ARBA" id="ARBA00022723"/>
    </source>
</evidence>
<evidence type="ECO:0008006" key="19">
    <source>
        <dbReference type="Google" id="ProtNLM"/>
    </source>
</evidence>
<proteinExistence type="inferred from homology"/>
<dbReference type="CDD" id="cd20628">
    <property type="entry name" value="CYP4"/>
    <property type="match status" value="1"/>
</dbReference>
<dbReference type="Proteomes" id="UP001516400">
    <property type="component" value="Unassembled WGS sequence"/>
</dbReference>
<dbReference type="EMBL" id="JABFTP020000124">
    <property type="protein sequence ID" value="KAL3278889.1"/>
    <property type="molecule type" value="Genomic_DNA"/>
</dbReference>
<keyword evidence="18" id="KW-1185">Reference proteome</keyword>
<dbReference type="Gene3D" id="1.10.630.10">
    <property type="entry name" value="Cytochrome P450"/>
    <property type="match status" value="2"/>
</dbReference>
<evidence type="ECO:0000256" key="10">
    <source>
        <dbReference type="ARBA" id="ARBA00023002"/>
    </source>
</evidence>